<evidence type="ECO:0000313" key="2">
    <source>
        <dbReference type="EMBL" id="RED85554.1"/>
    </source>
</evidence>
<name>A0A3D9KI48_9BACL</name>
<keyword evidence="1" id="KW-0812">Transmembrane</keyword>
<accession>A0A3D9KI48</accession>
<protein>
    <recommendedName>
        <fullName evidence="4">Cache domain-containing protein</fullName>
    </recommendedName>
</protein>
<organism evidence="2 3">
    <name type="scientific">Cohnella phaseoli</name>
    <dbReference type="NCBI Taxonomy" id="456490"/>
    <lineage>
        <taxon>Bacteria</taxon>
        <taxon>Bacillati</taxon>
        <taxon>Bacillota</taxon>
        <taxon>Bacilli</taxon>
        <taxon>Bacillales</taxon>
        <taxon>Paenibacillaceae</taxon>
        <taxon>Cohnella</taxon>
    </lineage>
</organism>
<evidence type="ECO:0000256" key="1">
    <source>
        <dbReference type="SAM" id="Phobius"/>
    </source>
</evidence>
<keyword evidence="1" id="KW-1133">Transmembrane helix</keyword>
<dbReference type="CDD" id="cd18773">
    <property type="entry name" value="PDC1_HK_sensor"/>
    <property type="match status" value="1"/>
</dbReference>
<dbReference type="EMBL" id="QRDZ01000004">
    <property type="protein sequence ID" value="RED85554.1"/>
    <property type="molecule type" value="Genomic_DNA"/>
</dbReference>
<sequence>MFKALDKRIKLILILVVLVYIGLASFIVFGTIKDRTMDMQRQLSVQYTEQQNKNAQLYLQWLEETTRLALNHPGLQEALASERYDDTLAPALDGLRSSNMDIAGIVIYGIEGAVYSTSNISGIKSYSAIREEPEFARFLASDETSKWLIQSPYKLVSFPVDPRTMLFYIEKITDASGRMQGVLFLESPLSRLHGFYRSDDQAISGNSRTLFLTDETGELLESEGLGDERIEEIRGLANEQMPENGILMRETENGIVLLYRMYKSEDRVVILIDTDRLADQLNWLKYALLIVNGAIAALFVFLILQLSRSISEPLKQLYRKMRRTMQEP</sequence>
<dbReference type="Proteomes" id="UP000256977">
    <property type="component" value="Unassembled WGS sequence"/>
</dbReference>
<evidence type="ECO:0000313" key="3">
    <source>
        <dbReference type="Proteomes" id="UP000256977"/>
    </source>
</evidence>
<keyword evidence="3" id="KW-1185">Reference proteome</keyword>
<comment type="caution">
    <text evidence="2">The sequence shown here is derived from an EMBL/GenBank/DDBJ whole genome shotgun (WGS) entry which is preliminary data.</text>
</comment>
<dbReference type="OrthoDB" id="2608537at2"/>
<dbReference type="RefSeq" id="WP_116059970.1">
    <property type="nucleotide sequence ID" value="NZ_QRDZ01000004.1"/>
</dbReference>
<keyword evidence="1" id="KW-0472">Membrane</keyword>
<evidence type="ECO:0008006" key="4">
    <source>
        <dbReference type="Google" id="ProtNLM"/>
    </source>
</evidence>
<reference evidence="2 3" key="1">
    <citation type="submission" date="2018-07" db="EMBL/GenBank/DDBJ databases">
        <title>Genomic Encyclopedia of Type Strains, Phase III (KMG-III): the genomes of soil and plant-associated and newly described type strains.</title>
        <authorList>
            <person name="Whitman W."/>
        </authorList>
    </citation>
    <scope>NUCLEOTIDE SEQUENCE [LARGE SCALE GENOMIC DNA]</scope>
    <source>
        <strain evidence="2 3">CECT 7287</strain>
    </source>
</reference>
<proteinExistence type="predicted"/>
<dbReference type="AlphaFoldDB" id="A0A3D9KI48"/>
<gene>
    <name evidence="2" type="ORF">DFP98_104259</name>
</gene>
<feature type="transmembrane region" description="Helical" evidence="1">
    <location>
        <begin position="12"/>
        <end position="32"/>
    </location>
</feature>
<feature type="transmembrane region" description="Helical" evidence="1">
    <location>
        <begin position="283"/>
        <end position="304"/>
    </location>
</feature>